<evidence type="ECO:0000313" key="6">
    <source>
        <dbReference type="EMBL" id="MBM9466350.1"/>
    </source>
</evidence>
<dbReference type="InterPro" id="IPR000801">
    <property type="entry name" value="Esterase-like"/>
</dbReference>
<dbReference type="NCBIfam" id="NF007758">
    <property type="entry name" value="PRK10439.1"/>
    <property type="match status" value="1"/>
</dbReference>
<sequence length="428" mass="47139">MPPGSRTVAPAPTVADSPLLAELLEQHRRDDAQRSLSPAFWVDVARRGTPLVEAGPAADRMLVTFLFRADPRSTAQVYLELLGVTDRSQLAASSLRPVEGTDVWWVTLELPSDWRSTYRLVPSPDPLVPPAPAGTRAERSWWVQVTEAAQPDPYQLQPARRVHHRTVSRLAGPDAPDQSWWSAPVAFEDRGETTHLRWASEQLGVERTVWVHRTKGASADGDLLVLVDGRVWIEDLHVDALADRLVADGRQRPLTVVMIDSVDPARRRAELPPNPAFLWAVVHELLPTIKDLPTDPARTVVAGPSFGGLFALFAALTAPQRFGRALALSGSFWWPGNSSADVDLDRFPQAEYLTHLIQRGVPDDLRVHLRVGLGEFTSIDPTLRVADALGKAGVADQPHVHRFAGGHDWTCWQDGLVAGLADLLPLRR</sequence>
<keyword evidence="7" id="KW-1185">Reference proteome</keyword>
<gene>
    <name evidence="6" type="primary">fes</name>
    <name evidence="6" type="ORF">JL106_03535</name>
</gene>
<dbReference type="RefSeq" id="WP_205259298.1">
    <property type="nucleotide sequence ID" value="NZ_JAERWK010000005.1"/>
</dbReference>
<comment type="subcellular location">
    <subcellularLocation>
        <location evidence="1">Cytoplasm</location>
    </subcellularLocation>
</comment>
<dbReference type="InterPro" id="IPR014756">
    <property type="entry name" value="Ig_E-set"/>
</dbReference>
<evidence type="ECO:0000256" key="2">
    <source>
        <dbReference type="ARBA" id="ARBA00022490"/>
    </source>
</evidence>
<name>A0A938Y5V9_9ACTN</name>
<dbReference type="InterPro" id="IPR013783">
    <property type="entry name" value="Ig-like_fold"/>
</dbReference>
<accession>A0A938Y5V9</accession>
<feature type="domain" description="Enterochelin esterase N-terminal" evidence="5">
    <location>
        <begin position="63"/>
        <end position="181"/>
    </location>
</feature>
<dbReference type="InterPro" id="IPR021764">
    <property type="entry name" value="Enterochelin_esterase_N"/>
</dbReference>
<comment type="caution">
    <text evidence="6">The sequence shown here is derived from an EMBL/GenBank/DDBJ whole genome shotgun (WGS) entry which is preliminary data.</text>
</comment>
<dbReference type="GO" id="GO:0005737">
    <property type="term" value="C:cytoplasm"/>
    <property type="evidence" value="ECO:0007669"/>
    <property type="project" value="UniProtKB-SubCell"/>
</dbReference>
<proteinExistence type="inferred from homology"/>
<dbReference type="GO" id="GO:0008849">
    <property type="term" value="F:enterochelin esterase activity"/>
    <property type="evidence" value="ECO:0007669"/>
    <property type="project" value="InterPro"/>
</dbReference>
<dbReference type="PANTHER" id="PTHR48098">
    <property type="entry name" value="ENTEROCHELIN ESTERASE-RELATED"/>
    <property type="match status" value="1"/>
</dbReference>
<dbReference type="Gene3D" id="3.40.50.1820">
    <property type="entry name" value="alpha/beta hydrolase"/>
    <property type="match status" value="1"/>
</dbReference>
<evidence type="ECO:0000259" key="5">
    <source>
        <dbReference type="Pfam" id="PF11806"/>
    </source>
</evidence>
<dbReference type="Pfam" id="PF00756">
    <property type="entry name" value="Esterase"/>
    <property type="match status" value="1"/>
</dbReference>
<dbReference type="SUPFAM" id="SSF81296">
    <property type="entry name" value="E set domains"/>
    <property type="match status" value="1"/>
</dbReference>
<evidence type="ECO:0000313" key="7">
    <source>
        <dbReference type="Proteomes" id="UP000663792"/>
    </source>
</evidence>
<dbReference type="EC" id="3.1.1.-" evidence="6"/>
<dbReference type="SUPFAM" id="SSF53474">
    <property type="entry name" value="alpha/beta-Hydrolases"/>
    <property type="match status" value="1"/>
</dbReference>
<comment type="similarity">
    <text evidence="4">Belongs to the Fes family.</text>
</comment>
<dbReference type="Proteomes" id="UP000663792">
    <property type="component" value="Unassembled WGS sequence"/>
</dbReference>
<dbReference type="InterPro" id="IPR029058">
    <property type="entry name" value="AB_hydrolase_fold"/>
</dbReference>
<evidence type="ECO:0000256" key="3">
    <source>
        <dbReference type="ARBA" id="ARBA00022801"/>
    </source>
</evidence>
<evidence type="ECO:0000256" key="1">
    <source>
        <dbReference type="ARBA" id="ARBA00004496"/>
    </source>
</evidence>
<dbReference type="InterPro" id="IPR050583">
    <property type="entry name" value="Mycobacterial_A85_antigen"/>
</dbReference>
<protein>
    <submittedName>
        <fullName evidence="6">Enterochelin esterase</fullName>
        <ecNumber evidence="6">3.1.1.-</ecNumber>
    </submittedName>
</protein>
<dbReference type="Gene3D" id="2.60.40.10">
    <property type="entry name" value="Immunoglobulins"/>
    <property type="match status" value="1"/>
</dbReference>
<dbReference type="PANTHER" id="PTHR48098:SF3">
    <property type="entry name" value="IRON(III) ENTEROBACTIN ESTERASE"/>
    <property type="match status" value="1"/>
</dbReference>
<keyword evidence="3 6" id="KW-0378">Hydrolase</keyword>
<evidence type="ECO:0000256" key="4">
    <source>
        <dbReference type="ARBA" id="ARBA00024201"/>
    </source>
</evidence>
<keyword evidence="2" id="KW-0963">Cytoplasm</keyword>
<dbReference type="AlphaFoldDB" id="A0A938Y5V9"/>
<dbReference type="GO" id="GO:0006826">
    <property type="term" value="P:iron ion transport"/>
    <property type="evidence" value="ECO:0007669"/>
    <property type="project" value="InterPro"/>
</dbReference>
<dbReference type="Pfam" id="PF11806">
    <property type="entry name" value="Enterochelin_N"/>
    <property type="match status" value="1"/>
</dbReference>
<dbReference type="GO" id="GO:0005975">
    <property type="term" value="P:carbohydrate metabolic process"/>
    <property type="evidence" value="ECO:0007669"/>
    <property type="project" value="UniProtKB-ARBA"/>
</dbReference>
<reference evidence="6" key="1">
    <citation type="submission" date="2021-01" db="EMBL/GenBank/DDBJ databases">
        <title>YIM 132084 draft genome.</title>
        <authorList>
            <person name="An D."/>
        </authorList>
    </citation>
    <scope>NUCLEOTIDE SEQUENCE</scope>
    <source>
        <strain evidence="6">YIM 132084</strain>
    </source>
</reference>
<dbReference type="EMBL" id="JAERWK010000005">
    <property type="protein sequence ID" value="MBM9466350.1"/>
    <property type="molecule type" value="Genomic_DNA"/>
</dbReference>
<organism evidence="6 7">
    <name type="scientific">Nakamurella leprariae</name>
    <dbReference type="NCBI Taxonomy" id="2803911"/>
    <lineage>
        <taxon>Bacteria</taxon>
        <taxon>Bacillati</taxon>
        <taxon>Actinomycetota</taxon>
        <taxon>Actinomycetes</taxon>
        <taxon>Nakamurellales</taxon>
        <taxon>Nakamurellaceae</taxon>
        <taxon>Nakamurella</taxon>
    </lineage>
</organism>
<dbReference type="GO" id="GO:0005506">
    <property type="term" value="F:iron ion binding"/>
    <property type="evidence" value="ECO:0007669"/>
    <property type="project" value="InterPro"/>
</dbReference>